<proteinExistence type="predicted"/>
<dbReference type="GO" id="GO:0097347">
    <property type="term" value="C:TAM protein secretion complex"/>
    <property type="evidence" value="ECO:0007669"/>
    <property type="project" value="TreeGrafter"/>
</dbReference>
<dbReference type="PANTHER" id="PTHR36985">
    <property type="entry name" value="TRANSLOCATION AND ASSEMBLY MODULE SUBUNIT TAMB"/>
    <property type="match status" value="1"/>
</dbReference>
<evidence type="ECO:0000313" key="6">
    <source>
        <dbReference type="EMBL" id="CUH75655.1"/>
    </source>
</evidence>
<dbReference type="InterPro" id="IPR007452">
    <property type="entry name" value="TamB_C"/>
</dbReference>
<evidence type="ECO:0000256" key="1">
    <source>
        <dbReference type="ARBA" id="ARBA00004167"/>
    </source>
</evidence>
<feature type="domain" description="Translocation and assembly module TamB C-terminal" evidence="5">
    <location>
        <begin position="871"/>
        <end position="1223"/>
    </location>
</feature>
<evidence type="ECO:0000256" key="4">
    <source>
        <dbReference type="ARBA" id="ARBA00023136"/>
    </source>
</evidence>
<reference evidence="6 7" key="1">
    <citation type="submission" date="2015-09" db="EMBL/GenBank/DDBJ databases">
        <authorList>
            <consortium name="Swine Surveillance"/>
        </authorList>
    </citation>
    <scope>NUCLEOTIDE SEQUENCE [LARGE SCALE GENOMIC DNA]</scope>
    <source>
        <strain evidence="6 7">CECT 7557</strain>
    </source>
</reference>
<keyword evidence="3" id="KW-1133">Transmembrane helix</keyword>
<evidence type="ECO:0000259" key="5">
    <source>
        <dbReference type="Pfam" id="PF04357"/>
    </source>
</evidence>
<dbReference type="GO" id="GO:0009306">
    <property type="term" value="P:protein secretion"/>
    <property type="evidence" value="ECO:0007669"/>
    <property type="project" value="InterPro"/>
</dbReference>
<dbReference type="EMBL" id="CYSD01000012">
    <property type="protein sequence ID" value="CUH75655.1"/>
    <property type="molecule type" value="Genomic_DNA"/>
</dbReference>
<sequence length="1223" mass="126600">MTGHMRYSLRWVRITAVCALVLCTLFAAINARPVLAQDGDGSFLERFLEDSLSSDNQQVRVTGLRGALSSRATIEELAFLDQDGTWLTLKDAVLDWNRTALLRGRFVVNALSAARIDVLRSPGQPAGVQELPSPETKPFSLPELPVSVEIAKLEVGVLTLAKDLIGTAATLTASGNLSLVSGTADVALLVERLDRDVAGPDPDRLDLKAGFSNETEVLTLDLLFAEAPGGLVSAALSLPGKPDLDLALTGSGPLSKFRADLTLDSEGQRRLEGAVVLAEPQDSPGVRQFDADLTGDIDAFLPQAYHAFFGPGLRAQLRGQQGPDALVIDELSLASRALQLNGALTLADGVLDTVDLVAAISPPDGAARVVLPVPGGDTSLAAMTLRLTKPQGADWQVTAALQELQSGDIFLRSAQIQGDGILPDGPERALAGRVRATLRGLDPGDPALAKALGTTLSLSTDIAAGGTDAETLSFSDLELDAGGATAQGALSLSGLSEGLKLAANLSVLAPDLSRFDALVGQPVKGALTGDLTGTYTALESGFDLSLSANGQDLGLGNAQLDPLTAGASTLVLSAARDSSGLRIDDFALQTAEITAKASGNLDSKAGQLGVSAQLAQINRLVPQLEGPATVTANLRRKGDAVLGTADIVAATDITLALSGQVARDGTADFDFDARLPRAERFAAQLRGAPVVAKGNINRKDGQIAGAGMVTGPAGLDLSLNGEFEEATGAADLSYRLLIARLETLLPGLDGALRSEGEAKRADAIWQVDGNARGPLGIDMRFGGQWDEGEGLADLASQGSLRLEGANSFLKPRLIEGPLTFDLTLKGTPELSNLSGRLATRDSRLVLPDLAQQIEGITGQIDLAAGRAALSLSARPREGGTLRIAGPVTLSEPYSGALDIQLSDIVLTDKLSYETILDGQMRLGGPLAAGARLDGVINVGETNLNLNTAGGSISAAPIPPIRLTGATAAQRATRIRAGLADPSVAQDTSDTGGPAIALNLTINAPRKIFARGRGLNAELGGSIAVRGTTANLAPAGQISLIRGTFDILGRRLNLDEGQVTLLGDLTPYLEFRSSAQTEQGTATLELSGRADAPRIQVTSDPARPSEEALALLLFGDNIQDLSPLALARLASSVLTLSGRGGGANKELRDATGVDSVDIGADNLGTGQLGLGGYLADNVYTDFNINTEGDSELTINLDLSRTLTATGTVTGEGETGLGLFFKRDY</sequence>
<dbReference type="Proteomes" id="UP000052022">
    <property type="component" value="Unassembled WGS sequence"/>
</dbReference>
<dbReference type="PANTHER" id="PTHR36985:SF1">
    <property type="entry name" value="TRANSLOCATION AND ASSEMBLY MODULE SUBUNIT TAMB"/>
    <property type="match status" value="1"/>
</dbReference>
<dbReference type="GO" id="GO:0005886">
    <property type="term" value="C:plasma membrane"/>
    <property type="evidence" value="ECO:0007669"/>
    <property type="project" value="InterPro"/>
</dbReference>
<protein>
    <submittedName>
        <fullName evidence="6">Autotransporter assembly factor TamB</fullName>
    </submittedName>
</protein>
<name>A0A0P1GJH6_9RHOB</name>
<organism evidence="6 7">
    <name type="scientific">Tritonibacter multivorans</name>
    <dbReference type="NCBI Taxonomy" id="928856"/>
    <lineage>
        <taxon>Bacteria</taxon>
        <taxon>Pseudomonadati</taxon>
        <taxon>Pseudomonadota</taxon>
        <taxon>Alphaproteobacteria</taxon>
        <taxon>Rhodobacterales</taxon>
        <taxon>Paracoccaceae</taxon>
        <taxon>Tritonibacter</taxon>
    </lineage>
</organism>
<dbReference type="AlphaFoldDB" id="A0A0P1GJH6"/>
<evidence type="ECO:0000313" key="7">
    <source>
        <dbReference type="Proteomes" id="UP000052022"/>
    </source>
</evidence>
<gene>
    <name evidence="6" type="primary">tamB</name>
    <name evidence="6" type="ORF">TRM7557_00496</name>
</gene>
<dbReference type="STRING" id="928856.SAMN04488049_103287"/>
<dbReference type="Pfam" id="PF04357">
    <property type="entry name" value="TamB"/>
    <property type="match status" value="1"/>
</dbReference>
<evidence type="ECO:0000256" key="3">
    <source>
        <dbReference type="ARBA" id="ARBA00022989"/>
    </source>
</evidence>
<comment type="subcellular location">
    <subcellularLocation>
        <location evidence="1">Membrane</location>
        <topology evidence="1">Single-pass membrane protein</topology>
    </subcellularLocation>
</comment>
<keyword evidence="7" id="KW-1185">Reference proteome</keyword>
<keyword evidence="4" id="KW-0472">Membrane</keyword>
<evidence type="ECO:0000256" key="2">
    <source>
        <dbReference type="ARBA" id="ARBA00022692"/>
    </source>
</evidence>
<accession>A0A0P1GJH6</accession>
<keyword evidence="2" id="KW-0812">Transmembrane</keyword>